<evidence type="ECO:0000256" key="5">
    <source>
        <dbReference type="SAM" id="Phobius"/>
    </source>
</evidence>
<comment type="caution">
    <text evidence="7">The sequence shown here is derived from an EMBL/GenBank/DDBJ whole genome shotgun (WGS) entry which is preliminary data.</text>
</comment>
<evidence type="ECO:0000256" key="4">
    <source>
        <dbReference type="ARBA" id="ARBA00023136"/>
    </source>
</evidence>
<feature type="transmembrane region" description="Helical" evidence="5">
    <location>
        <begin position="450"/>
        <end position="471"/>
    </location>
</feature>
<dbReference type="InterPro" id="IPR007016">
    <property type="entry name" value="O-antigen_ligase-rel_domated"/>
</dbReference>
<keyword evidence="8" id="KW-1185">Reference proteome</keyword>
<evidence type="ECO:0000313" key="8">
    <source>
        <dbReference type="Proteomes" id="UP000619376"/>
    </source>
</evidence>
<feature type="transmembrane region" description="Helical" evidence="5">
    <location>
        <begin position="262"/>
        <end position="293"/>
    </location>
</feature>
<protein>
    <recommendedName>
        <fullName evidence="6">O-antigen ligase-related domain-containing protein</fullName>
    </recommendedName>
</protein>
<evidence type="ECO:0000259" key="6">
    <source>
        <dbReference type="Pfam" id="PF04932"/>
    </source>
</evidence>
<evidence type="ECO:0000256" key="2">
    <source>
        <dbReference type="ARBA" id="ARBA00022692"/>
    </source>
</evidence>
<reference evidence="8" key="1">
    <citation type="journal article" date="2019" name="Int. J. Syst. Evol. Microbiol.">
        <title>The Global Catalogue of Microorganisms (GCM) 10K type strain sequencing project: providing services to taxonomists for standard genome sequencing and annotation.</title>
        <authorList>
            <consortium name="The Broad Institute Genomics Platform"/>
            <consortium name="The Broad Institute Genome Sequencing Center for Infectious Disease"/>
            <person name="Wu L."/>
            <person name="Ma J."/>
        </authorList>
    </citation>
    <scope>NUCLEOTIDE SEQUENCE [LARGE SCALE GENOMIC DNA]</scope>
    <source>
        <strain evidence="8">CGMCC 1.18437</strain>
    </source>
</reference>
<feature type="transmembrane region" description="Helical" evidence="5">
    <location>
        <begin position="16"/>
        <end position="34"/>
    </location>
</feature>
<accession>A0ABQ3JJ38</accession>
<feature type="transmembrane region" description="Helical" evidence="5">
    <location>
        <begin position="418"/>
        <end position="438"/>
    </location>
</feature>
<feature type="transmembrane region" description="Helical" evidence="5">
    <location>
        <begin position="183"/>
        <end position="203"/>
    </location>
</feature>
<evidence type="ECO:0000256" key="3">
    <source>
        <dbReference type="ARBA" id="ARBA00022989"/>
    </source>
</evidence>
<dbReference type="Pfam" id="PF04932">
    <property type="entry name" value="Wzy_C"/>
    <property type="match status" value="1"/>
</dbReference>
<dbReference type="Proteomes" id="UP000619376">
    <property type="component" value="Unassembled WGS sequence"/>
</dbReference>
<keyword evidence="4 5" id="KW-0472">Membrane</keyword>
<proteinExistence type="predicted"/>
<comment type="subcellular location">
    <subcellularLocation>
        <location evidence="1">Membrane</location>
        <topology evidence="1">Multi-pass membrane protein</topology>
    </subcellularLocation>
</comment>
<feature type="transmembrane region" description="Helical" evidence="5">
    <location>
        <begin position="153"/>
        <end position="171"/>
    </location>
</feature>
<dbReference type="EMBL" id="BNAJ01000002">
    <property type="protein sequence ID" value="GHF35956.1"/>
    <property type="molecule type" value="Genomic_DNA"/>
</dbReference>
<feature type="transmembrane region" description="Helical" evidence="5">
    <location>
        <begin position="87"/>
        <end position="107"/>
    </location>
</feature>
<keyword evidence="3 5" id="KW-1133">Transmembrane helix</keyword>
<name>A0ABQ3JJ38_9DEIO</name>
<keyword evidence="2 5" id="KW-0812">Transmembrane</keyword>
<feature type="transmembrane region" description="Helical" evidence="5">
    <location>
        <begin position="119"/>
        <end position="141"/>
    </location>
</feature>
<feature type="transmembrane region" description="Helical" evidence="5">
    <location>
        <begin position="64"/>
        <end position="80"/>
    </location>
</feature>
<gene>
    <name evidence="7" type="ORF">GCM10017781_10650</name>
</gene>
<sequence>MSGMKTYPTARPQPGMLYWHAALVLAAGTGVGLLYTVRPTYAVGLGVLLLLMAILGRIWANVQLYALGLIGISLAGYAFLGKGYAYVGVPPLFIGEVTLVLGLLATLKSVAEGVRLTRVGGLLLALGVFMAISLSSTLPYIGRYGLDSLRDAATWYYALFAVVVPILIVRFRALGAAIRRYGQILPCFLLLAPIVFWISRLLLTSLPKWPISGQAIVEVKGGDLAVQLAGIMVFLLLGLQRVRATPTEPAVGRRMLDGSSPWWWWVLWMVSSVGLFTGRAALISIAVPLLLVLVVRPLSRWGRPLLVVVSLFSLLLVVNPRYETSTGRELSIDGLLLNIQSIGGGTGDSAVDGTRTWRLDWWHKIEEYTIGGDYFWTGKGYGINLANADGFQVQSDQSLRNPHSIHFSILARSGVPGLVSWAVLNIVFAGSLLLAFVRARVRGHLMWANVHLWLLAYWLAFIINGSFDVFIEGPQGGIWFWSVMGFGIAALELYRRGEEL</sequence>
<feature type="transmembrane region" description="Helical" evidence="5">
    <location>
        <begin position="477"/>
        <end position="494"/>
    </location>
</feature>
<organism evidence="7 8">
    <name type="scientific">Deinococcus metalli</name>
    <dbReference type="NCBI Taxonomy" id="1141878"/>
    <lineage>
        <taxon>Bacteria</taxon>
        <taxon>Thermotogati</taxon>
        <taxon>Deinococcota</taxon>
        <taxon>Deinococci</taxon>
        <taxon>Deinococcales</taxon>
        <taxon>Deinococcaceae</taxon>
        <taxon>Deinococcus</taxon>
    </lineage>
</organism>
<feature type="transmembrane region" description="Helical" evidence="5">
    <location>
        <begin position="305"/>
        <end position="322"/>
    </location>
</feature>
<feature type="domain" description="O-antigen ligase-related" evidence="6">
    <location>
        <begin position="267"/>
        <end position="421"/>
    </location>
</feature>
<evidence type="ECO:0000256" key="1">
    <source>
        <dbReference type="ARBA" id="ARBA00004141"/>
    </source>
</evidence>
<evidence type="ECO:0000313" key="7">
    <source>
        <dbReference type="EMBL" id="GHF35956.1"/>
    </source>
</evidence>